<dbReference type="InterPro" id="IPR021109">
    <property type="entry name" value="Peptidase_aspartic_dom_sf"/>
</dbReference>
<accession>A0A0D0ARX2</accession>
<proteinExistence type="predicted"/>
<dbReference type="Gene3D" id="2.40.70.10">
    <property type="entry name" value="Acid Proteases"/>
    <property type="match status" value="1"/>
</dbReference>
<dbReference type="HOGENOM" id="CLU_122225_0_0_1"/>
<dbReference type="Proteomes" id="UP000054485">
    <property type="component" value="Unassembled WGS sequence"/>
</dbReference>
<name>A0A0D0ARX2_9AGAM</name>
<dbReference type="EMBL" id="KN835710">
    <property type="protein sequence ID" value="KIK34738.1"/>
    <property type="molecule type" value="Genomic_DNA"/>
</dbReference>
<keyword evidence="2" id="KW-1185">Reference proteome</keyword>
<gene>
    <name evidence="1" type="ORF">CY34DRAFT_67129</name>
</gene>
<dbReference type="AlphaFoldDB" id="A0A0D0ARX2"/>
<evidence type="ECO:0000313" key="1">
    <source>
        <dbReference type="EMBL" id="KIK34738.1"/>
    </source>
</evidence>
<dbReference type="CDD" id="cd00303">
    <property type="entry name" value="retropepsin_like"/>
    <property type="match status" value="1"/>
</dbReference>
<reference evidence="2" key="2">
    <citation type="submission" date="2015-01" db="EMBL/GenBank/DDBJ databases">
        <title>Evolutionary Origins and Diversification of the Mycorrhizal Mutualists.</title>
        <authorList>
            <consortium name="DOE Joint Genome Institute"/>
            <consortium name="Mycorrhizal Genomics Consortium"/>
            <person name="Kohler A."/>
            <person name="Kuo A."/>
            <person name="Nagy L.G."/>
            <person name="Floudas D."/>
            <person name="Copeland A."/>
            <person name="Barry K.W."/>
            <person name="Cichocki N."/>
            <person name="Veneault-Fourrey C."/>
            <person name="LaButti K."/>
            <person name="Lindquist E.A."/>
            <person name="Lipzen A."/>
            <person name="Lundell T."/>
            <person name="Morin E."/>
            <person name="Murat C."/>
            <person name="Riley R."/>
            <person name="Ohm R."/>
            <person name="Sun H."/>
            <person name="Tunlid A."/>
            <person name="Henrissat B."/>
            <person name="Grigoriev I.V."/>
            <person name="Hibbett D.S."/>
            <person name="Martin F."/>
        </authorList>
    </citation>
    <scope>NUCLEOTIDE SEQUENCE [LARGE SCALE GENOMIC DNA]</scope>
    <source>
        <strain evidence="2">UH-Slu-Lm8-n1</strain>
    </source>
</reference>
<protein>
    <recommendedName>
        <fullName evidence="3">Aspartic peptidase DDI1-type domain-containing protein</fullName>
    </recommendedName>
</protein>
<feature type="non-terminal residue" evidence="1">
    <location>
        <position position="1"/>
    </location>
</feature>
<dbReference type="STRING" id="930992.A0A0D0ARX2"/>
<evidence type="ECO:0008006" key="3">
    <source>
        <dbReference type="Google" id="ProtNLM"/>
    </source>
</evidence>
<dbReference type="SUPFAM" id="SSF50630">
    <property type="entry name" value="Acid proteases"/>
    <property type="match status" value="1"/>
</dbReference>
<feature type="non-terminal residue" evidence="1">
    <location>
        <position position="167"/>
    </location>
</feature>
<sequence length="167" mass="18439">ILETMLRTPIQLEVGELLGTSKELSGILANAIKPKTLPNDSKVEAHLVWTKTRGLLIKIAMRCDGQAINAIIDTSSQLNIVNKHIWKTIINRPIDVAKSVSMNDANGGEGKLHRLVQNVPLDCGGVSTHVNLFVGDHVPFSLLLGRPWQRGNYVSIDERKDGTWLLF</sequence>
<dbReference type="OrthoDB" id="5535068at2759"/>
<organism evidence="1 2">
    <name type="scientific">Suillus luteus UH-Slu-Lm8-n1</name>
    <dbReference type="NCBI Taxonomy" id="930992"/>
    <lineage>
        <taxon>Eukaryota</taxon>
        <taxon>Fungi</taxon>
        <taxon>Dikarya</taxon>
        <taxon>Basidiomycota</taxon>
        <taxon>Agaricomycotina</taxon>
        <taxon>Agaricomycetes</taxon>
        <taxon>Agaricomycetidae</taxon>
        <taxon>Boletales</taxon>
        <taxon>Suillineae</taxon>
        <taxon>Suillaceae</taxon>
        <taxon>Suillus</taxon>
    </lineage>
</organism>
<dbReference type="InParanoid" id="A0A0D0ARX2"/>
<evidence type="ECO:0000313" key="2">
    <source>
        <dbReference type="Proteomes" id="UP000054485"/>
    </source>
</evidence>
<reference evidence="1 2" key="1">
    <citation type="submission" date="2014-04" db="EMBL/GenBank/DDBJ databases">
        <authorList>
            <consortium name="DOE Joint Genome Institute"/>
            <person name="Kuo A."/>
            <person name="Ruytinx J."/>
            <person name="Rineau F."/>
            <person name="Colpaert J."/>
            <person name="Kohler A."/>
            <person name="Nagy L.G."/>
            <person name="Floudas D."/>
            <person name="Copeland A."/>
            <person name="Barry K.W."/>
            <person name="Cichocki N."/>
            <person name="Veneault-Fourrey C."/>
            <person name="LaButti K."/>
            <person name="Lindquist E.A."/>
            <person name="Lipzen A."/>
            <person name="Lundell T."/>
            <person name="Morin E."/>
            <person name="Murat C."/>
            <person name="Sun H."/>
            <person name="Tunlid A."/>
            <person name="Henrissat B."/>
            <person name="Grigoriev I.V."/>
            <person name="Hibbett D.S."/>
            <person name="Martin F."/>
            <person name="Nordberg H.P."/>
            <person name="Cantor M.N."/>
            <person name="Hua S.X."/>
        </authorList>
    </citation>
    <scope>NUCLEOTIDE SEQUENCE [LARGE SCALE GENOMIC DNA]</scope>
    <source>
        <strain evidence="1 2">UH-Slu-Lm8-n1</strain>
    </source>
</reference>